<dbReference type="InterPro" id="IPR001613">
    <property type="entry name" value="Flavin_amine_oxidase"/>
</dbReference>
<dbReference type="InterPro" id="IPR002937">
    <property type="entry name" value="Amino_oxidase"/>
</dbReference>
<evidence type="ECO:0000256" key="2">
    <source>
        <dbReference type="ARBA" id="ARBA00005995"/>
    </source>
</evidence>
<comment type="caution">
    <text evidence="5">The sequence shown here is derived from an EMBL/GenBank/DDBJ whole genome shotgun (WGS) entry which is preliminary data.</text>
</comment>
<comment type="similarity">
    <text evidence="2">Belongs to the flavin monoamine oxidase family.</text>
</comment>
<dbReference type="Gene3D" id="3.50.50.60">
    <property type="entry name" value="FAD/NAD(P)-binding domain"/>
    <property type="match status" value="1"/>
</dbReference>
<sequence>MAHTPQFRRFIRTLQQAQRENLKAEGKLPLTKQQSQWTRRRLLKFAALASGTALTTHALPHAEAWSRDRQNPKIAIIGGGIAGLNAAYQLKKAGLTASVYEARQRLGGRILSVTGVVGEVVIDPGAHFINTDHADMLELAKEFGLTLFNRTEDAERFSFTETGYYFDGRLRSLAEVADKLRPLARQISRDADLLDEDYEQFAPKFDRISVAQYLDTHADKIPERFIRTLIENTIRTEYGVEPKNSSALQLLFNLPTVDGNKVEILGNSDETFVVEGGIGRIIDNLAQALSGQIFTCMALTQIQARGRGFRLTFSKNHEFDADYVIMAIPFTVLRGVKIQVDLPKQLRRFINEVDLGSNEKIYAGFDQKVWRQEKGFVKEVWTDLGFSSAWDATQRQVDRKDGALTFFFGGNEVTAMQSGSTRSQGKKFVSRFEDVIPNARRATNGKFLRTQWTQDPFTRGAYTSFKPGQLTDFADFFYIESDDPEERQDVNIENLVFAGEHLSDEFYGYMNGAAQTGRLAAEVVFSMVTTRR</sequence>
<reference evidence="5 6" key="1">
    <citation type="submission" date="2020-10" db="EMBL/GenBank/DDBJ databases">
        <authorList>
            <person name="Castelo-Branco R."/>
            <person name="Eusebio N."/>
            <person name="Adriana R."/>
            <person name="Vieira A."/>
            <person name="Brugerolle De Fraissinette N."/>
            <person name="Rezende De Castro R."/>
            <person name="Schneider M.P."/>
            <person name="Vasconcelos V."/>
            <person name="Leao P.N."/>
        </authorList>
    </citation>
    <scope>NUCLEOTIDE SEQUENCE [LARGE SCALE GENOMIC DNA]</scope>
    <source>
        <strain evidence="5 6">LEGE 06123</strain>
    </source>
</reference>
<dbReference type="EMBL" id="JADEWN010000019">
    <property type="protein sequence ID" value="MBE9190642.1"/>
    <property type="molecule type" value="Genomic_DNA"/>
</dbReference>
<dbReference type="SUPFAM" id="SSF51905">
    <property type="entry name" value="FAD/NAD(P)-binding domain"/>
    <property type="match status" value="1"/>
</dbReference>
<dbReference type="PROSITE" id="PS51318">
    <property type="entry name" value="TAT"/>
    <property type="match status" value="1"/>
</dbReference>
<dbReference type="RefSeq" id="WP_193931817.1">
    <property type="nucleotide sequence ID" value="NZ_CAWPMZ010000040.1"/>
</dbReference>
<feature type="domain" description="Amine oxidase" evidence="4">
    <location>
        <begin position="81"/>
        <end position="524"/>
    </location>
</feature>
<comment type="cofactor">
    <cofactor evidence="1">
        <name>FAD</name>
        <dbReference type="ChEBI" id="CHEBI:57692"/>
    </cofactor>
</comment>
<evidence type="ECO:0000259" key="4">
    <source>
        <dbReference type="Pfam" id="PF01593"/>
    </source>
</evidence>
<evidence type="ECO:0000256" key="3">
    <source>
        <dbReference type="ARBA" id="ARBA00023002"/>
    </source>
</evidence>
<dbReference type="InterPro" id="IPR050703">
    <property type="entry name" value="Flavin_MAO"/>
</dbReference>
<name>A0ABR9UQS4_9CHRO</name>
<keyword evidence="6" id="KW-1185">Reference proteome</keyword>
<evidence type="ECO:0000256" key="1">
    <source>
        <dbReference type="ARBA" id="ARBA00001974"/>
    </source>
</evidence>
<dbReference type="InterPro" id="IPR036188">
    <property type="entry name" value="FAD/NAD-bd_sf"/>
</dbReference>
<dbReference type="SUPFAM" id="SSF54373">
    <property type="entry name" value="FAD-linked reductases, C-terminal domain"/>
    <property type="match status" value="1"/>
</dbReference>
<dbReference type="InterPro" id="IPR006311">
    <property type="entry name" value="TAT_signal"/>
</dbReference>
<organism evidence="5 6">
    <name type="scientific">Gloeocapsopsis crepidinum LEGE 06123</name>
    <dbReference type="NCBI Taxonomy" id="588587"/>
    <lineage>
        <taxon>Bacteria</taxon>
        <taxon>Bacillati</taxon>
        <taxon>Cyanobacteriota</taxon>
        <taxon>Cyanophyceae</taxon>
        <taxon>Oscillatoriophycideae</taxon>
        <taxon>Chroococcales</taxon>
        <taxon>Chroococcaceae</taxon>
        <taxon>Gloeocapsopsis</taxon>
    </lineage>
</organism>
<protein>
    <submittedName>
        <fullName evidence="5">FAD-dependent oxidoreductase</fullName>
    </submittedName>
</protein>
<evidence type="ECO:0000313" key="6">
    <source>
        <dbReference type="Proteomes" id="UP000651156"/>
    </source>
</evidence>
<dbReference type="Gene3D" id="3.90.660.10">
    <property type="match status" value="1"/>
</dbReference>
<dbReference type="PANTHER" id="PTHR43563">
    <property type="entry name" value="AMINE OXIDASE"/>
    <property type="match status" value="1"/>
</dbReference>
<accession>A0ABR9UQS4</accession>
<dbReference type="Gene3D" id="1.10.405.10">
    <property type="entry name" value="Guanine Nucleotide Dissociation Inhibitor, domain 1"/>
    <property type="match status" value="1"/>
</dbReference>
<dbReference type="Pfam" id="PF01593">
    <property type="entry name" value="Amino_oxidase"/>
    <property type="match status" value="1"/>
</dbReference>
<evidence type="ECO:0000313" key="5">
    <source>
        <dbReference type="EMBL" id="MBE9190642.1"/>
    </source>
</evidence>
<gene>
    <name evidence="5" type="ORF">IQ230_09765</name>
</gene>
<dbReference type="Proteomes" id="UP000651156">
    <property type="component" value="Unassembled WGS sequence"/>
</dbReference>
<keyword evidence="3" id="KW-0560">Oxidoreductase</keyword>
<proteinExistence type="inferred from homology"/>
<dbReference type="PRINTS" id="PR00757">
    <property type="entry name" value="AMINEOXDASEF"/>
</dbReference>
<dbReference type="PANTHER" id="PTHR43563:SF1">
    <property type="entry name" value="AMINE OXIDASE [FLAVIN-CONTAINING] B"/>
    <property type="match status" value="1"/>
</dbReference>